<dbReference type="InterPro" id="IPR018958">
    <property type="entry name" value="Knr4/Smi1-like_dom"/>
</dbReference>
<evidence type="ECO:0000313" key="2">
    <source>
        <dbReference type="EMBL" id="MBC6008786.1"/>
    </source>
</evidence>
<dbReference type="SUPFAM" id="SSF160631">
    <property type="entry name" value="SMI1/KNR4-like"/>
    <property type="match status" value="1"/>
</dbReference>
<dbReference type="InterPro" id="IPR037883">
    <property type="entry name" value="Knr4/Smi1-like_sf"/>
</dbReference>
<protein>
    <submittedName>
        <fullName evidence="2">SMI1/KNR4 family protein</fullName>
    </submittedName>
</protein>
<dbReference type="RefSeq" id="WP_158550349.1">
    <property type="nucleotide sequence ID" value="NZ_JACRWG010000001.1"/>
</dbReference>
<organism evidence="2 3">
    <name type="scientific">Catenibacterium faecis</name>
    <dbReference type="NCBI Taxonomy" id="2764323"/>
    <lineage>
        <taxon>Bacteria</taxon>
        <taxon>Bacillati</taxon>
        <taxon>Bacillota</taxon>
        <taxon>Erysipelotrichia</taxon>
        <taxon>Erysipelotrichales</taxon>
        <taxon>Coprobacillaceae</taxon>
        <taxon>Catenibacterium</taxon>
    </lineage>
</organism>
<dbReference type="Proteomes" id="UP000603474">
    <property type="component" value="Unassembled WGS sequence"/>
</dbReference>
<reference evidence="2 3" key="1">
    <citation type="submission" date="2020-08" db="EMBL/GenBank/DDBJ databases">
        <authorList>
            <person name="Liu C."/>
            <person name="Sun Q."/>
        </authorList>
    </citation>
    <scope>NUCLEOTIDE SEQUENCE [LARGE SCALE GENOMIC DNA]</scope>
    <source>
        <strain evidence="2 3">NSJ-22</strain>
    </source>
</reference>
<dbReference type="EMBL" id="JACRWG010000001">
    <property type="protein sequence ID" value="MBC6008786.1"/>
    <property type="molecule type" value="Genomic_DNA"/>
</dbReference>
<dbReference type="SMART" id="SM00860">
    <property type="entry name" value="SMI1_KNR4"/>
    <property type="match status" value="1"/>
</dbReference>
<evidence type="ECO:0000259" key="1">
    <source>
        <dbReference type="SMART" id="SM00860"/>
    </source>
</evidence>
<accession>A0ABR7K8J7</accession>
<comment type="caution">
    <text evidence="2">The sequence shown here is derived from an EMBL/GenBank/DDBJ whole genome shotgun (WGS) entry which is preliminary data.</text>
</comment>
<keyword evidence="3" id="KW-1185">Reference proteome</keyword>
<evidence type="ECO:0000313" key="3">
    <source>
        <dbReference type="Proteomes" id="UP000603474"/>
    </source>
</evidence>
<sequence length="157" mass="17987">MGIFEKLKKKNHELKSLKKINKVDITHIEKLFNISLPSDYVTFLLKYNGVVSNDAFNEIYLKDINENVNVDVIYGIDTGNDASNIEYWTNAYIDDLFGSTVIIGDSIQHGFFVLVCDGSNDGVYYYDDSYSLSSSDDENNVYFIANTFDEFFTLLYN</sequence>
<gene>
    <name evidence="2" type="ORF">H8909_00715</name>
</gene>
<proteinExistence type="predicted"/>
<dbReference type="Pfam" id="PF09346">
    <property type="entry name" value="SMI1_KNR4"/>
    <property type="match status" value="1"/>
</dbReference>
<name>A0ABR7K8J7_9FIRM</name>
<dbReference type="Gene3D" id="3.40.1580.10">
    <property type="entry name" value="SMI1/KNR4-like"/>
    <property type="match status" value="1"/>
</dbReference>
<feature type="domain" description="Knr4/Smi1-like" evidence="1">
    <location>
        <begin position="19"/>
        <end position="154"/>
    </location>
</feature>